<feature type="non-terminal residue" evidence="2">
    <location>
        <position position="50"/>
    </location>
</feature>
<organism evidence="2 3">
    <name type="scientific">Cirrhinus mrigala</name>
    <name type="common">Mrigala</name>
    <dbReference type="NCBI Taxonomy" id="683832"/>
    <lineage>
        <taxon>Eukaryota</taxon>
        <taxon>Metazoa</taxon>
        <taxon>Chordata</taxon>
        <taxon>Craniata</taxon>
        <taxon>Vertebrata</taxon>
        <taxon>Euteleostomi</taxon>
        <taxon>Actinopterygii</taxon>
        <taxon>Neopterygii</taxon>
        <taxon>Teleostei</taxon>
        <taxon>Ostariophysi</taxon>
        <taxon>Cypriniformes</taxon>
        <taxon>Cyprinidae</taxon>
        <taxon>Labeoninae</taxon>
        <taxon>Labeonini</taxon>
        <taxon>Cirrhinus</taxon>
    </lineage>
</organism>
<protein>
    <recommendedName>
        <fullName evidence="1">PX domain-containing protein</fullName>
    </recommendedName>
</protein>
<dbReference type="PROSITE" id="PS50195">
    <property type="entry name" value="PX"/>
    <property type="match status" value="1"/>
</dbReference>
<evidence type="ECO:0000259" key="1">
    <source>
        <dbReference type="PROSITE" id="PS50195"/>
    </source>
</evidence>
<dbReference type="Proteomes" id="UP001529510">
    <property type="component" value="Unassembled WGS sequence"/>
</dbReference>
<dbReference type="InterPro" id="IPR001683">
    <property type="entry name" value="PX_dom"/>
</dbReference>
<dbReference type="EMBL" id="JAMKFB020000022">
    <property type="protein sequence ID" value="KAL0160685.1"/>
    <property type="molecule type" value="Genomic_DNA"/>
</dbReference>
<keyword evidence="3" id="KW-1185">Reference proteome</keyword>
<dbReference type="Pfam" id="PF00787">
    <property type="entry name" value="PX"/>
    <property type="match status" value="1"/>
</dbReference>
<evidence type="ECO:0000313" key="2">
    <source>
        <dbReference type="EMBL" id="KAL0160685.1"/>
    </source>
</evidence>
<evidence type="ECO:0000313" key="3">
    <source>
        <dbReference type="Proteomes" id="UP001529510"/>
    </source>
</evidence>
<dbReference type="Gene3D" id="3.30.1520.10">
    <property type="entry name" value="Phox-like domain"/>
    <property type="match status" value="1"/>
</dbReference>
<feature type="domain" description="PX" evidence="1">
    <location>
        <begin position="1"/>
        <end position="50"/>
    </location>
</feature>
<name>A0ABD0NF82_CIRMR</name>
<reference evidence="2 3" key="1">
    <citation type="submission" date="2024-05" db="EMBL/GenBank/DDBJ databases">
        <title>Genome sequencing and assembly of Indian major carp, Cirrhinus mrigala (Hamilton, 1822).</title>
        <authorList>
            <person name="Mohindra V."/>
            <person name="Chowdhury L.M."/>
            <person name="Lal K."/>
            <person name="Jena J.K."/>
        </authorList>
    </citation>
    <scope>NUCLEOTIDE SEQUENCE [LARGE SCALE GENOMIC DNA]</scope>
    <source>
        <strain evidence="2">CM1030</strain>
        <tissue evidence="2">Blood</tissue>
    </source>
</reference>
<dbReference type="AlphaFoldDB" id="A0ABD0NF82"/>
<proteinExistence type="predicted"/>
<comment type="caution">
    <text evidence="2">The sequence shown here is derived from an EMBL/GenBank/DDBJ whole genome shotgun (WGS) entry which is preliminary data.</text>
</comment>
<gene>
    <name evidence="2" type="ORF">M9458_044410</name>
</gene>
<dbReference type="SUPFAM" id="SSF64268">
    <property type="entry name" value="PX domain"/>
    <property type="match status" value="1"/>
</dbReference>
<feature type="non-terminal residue" evidence="2">
    <location>
        <position position="1"/>
    </location>
</feature>
<accession>A0ABD0NF82</accession>
<dbReference type="InterPro" id="IPR036871">
    <property type="entry name" value="PX_dom_sf"/>
</dbReference>
<sequence length="50" mass="5802">LTVEKKIDKHLLPPKKIIGKNSKSLVEKRQKELEVYLQTLLSRFPTSTPK</sequence>